<keyword evidence="9" id="KW-1185">Reference proteome</keyword>
<organism evidence="8 9">
    <name type="scientific">Actinoallomurus oryzae</name>
    <dbReference type="NCBI Taxonomy" id="502180"/>
    <lineage>
        <taxon>Bacteria</taxon>
        <taxon>Bacillati</taxon>
        <taxon>Actinomycetota</taxon>
        <taxon>Actinomycetes</taxon>
        <taxon>Streptosporangiales</taxon>
        <taxon>Thermomonosporaceae</taxon>
        <taxon>Actinoallomurus</taxon>
    </lineage>
</organism>
<feature type="transmembrane region" description="Helical" evidence="6">
    <location>
        <begin position="98"/>
        <end position="116"/>
    </location>
</feature>
<dbReference type="EMBL" id="BAABHF010000025">
    <property type="protein sequence ID" value="GAA4500713.1"/>
    <property type="molecule type" value="Genomic_DNA"/>
</dbReference>
<keyword evidence="2 6" id="KW-0812">Transmembrane</keyword>
<dbReference type="PIRSF" id="PIRSF006060">
    <property type="entry name" value="AA_transporter"/>
    <property type="match status" value="1"/>
</dbReference>
<feature type="transmembrane region" description="Helical" evidence="6">
    <location>
        <begin position="290"/>
        <end position="309"/>
    </location>
</feature>
<evidence type="ECO:0000256" key="3">
    <source>
        <dbReference type="ARBA" id="ARBA00022989"/>
    </source>
</evidence>
<evidence type="ECO:0000256" key="2">
    <source>
        <dbReference type="ARBA" id="ARBA00022692"/>
    </source>
</evidence>
<evidence type="ECO:0000256" key="5">
    <source>
        <dbReference type="SAM" id="MobiDB-lite"/>
    </source>
</evidence>
<gene>
    <name evidence="8" type="ORF">GCM10023191_049470</name>
</gene>
<feature type="region of interest" description="Disordered" evidence="5">
    <location>
        <begin position="439"/>
        <end position="469"/>
    </location>
</feature>
<feature type="domain" description="Amino acid permease/ SLC12A" evidence="7">
    <location>
        <begin position="23"/>
        <end position="423"/>
    </location>
</feature>
<feature type="transmembrane region" description="Helical" evidence="6">
    <location>
        <begin position="415"/>
        <end position="434"/>
    </location>
</feature>
<evidence type="ECO:0000256" key="4">
    <source>
        <dbReference type="ARBA" id="ARBA00023136"/>
    </source>
</evidence>
<dbReference type="PANTHER" id="PTHR42770:SF16">
    <property type="entry name" value="AMINO ACID PERMEASE"/>
    <property type="match status" value="1"/>
</dbReference>
<feature type="transmembrane region" description="Helical" evidence="6">
    <location>
        <begin position="74"/>
        <end position="93"/>
    </location>
</feature>
<dbReference type="Gene3D" id="1.20.1740.10">
    <property type="entry name" value="Amino acid/polyamine transporter I"/>
    <property type="match status" value="1"/>
</dbReference>
<feature type="transmembrane region" description="Helical" evidence="6">
    <location>
        <begin position="122"/>
        <end position="140"/>
    </location>
</feature>
<feature type="transmembrane region" description="Helical" evidence="6">
    <location>
        <begin position="391"/>
        <end position="409"/>
    </location>
</feature>
<dbReference type="RefSeq" id="WP_345467781.1">
    <property type="nucleotide sequence ID" value="NZ_BAABHF010000025.1"/>
</dbReference>
<keyword evidence="4 6" id="KW-0472">Membrane</keyword>
<dbReference type="PANTHER" id="PTHR42770">
    <property type="entry name" value="AMINO ACID TRANSPORTER-RELATED"/>
    <property type="match status" value="1"/>
</dbReference>
<feature type="transmembrane region" description="Helical" evidence="6">
    <location>
        <begin position="330"/>
        <end position="350"/>
    </location>
</feature>
<evidence type="ECO:0000256" key="1">
    <source>
        <dbReference type="ARBA" id="ARBA00004141"/>
    </source>
</evidence>
<feature type="transmembrane region" description="Helical" evidence="6">
    <location>
        <begin position="184"/>
        <end position="208"/>
    </location>
</feature>
<proteinExistence type="predicted"/>
<dbReference type="InterPro" id="IPR050367">
    <property type="entry name" value="APC_superfamily"/>
</dbReference>
<reference evidence="9" key="1">
    <citation type="journal article" date="2019" name="Int. J. Syst. Evol. Microbiol.">
        <title>The Global Catalogue of Microorganisms (GCM) 10K type strain sequencing project: providing services to taxonomists for standard genome sequencing and annotation.</title>
        <authorList>
            <consortium name="The Broad Institute Genomics Platform"/>
            <consortium name="The Broad Institute Genome Sequencing Center for Infectious Disease"/>
            <person name="Wu L."/>
            <person name="Ma J."/>
        </authorList>
    </citation>
    <scope>NUCLEOTIDE SEQUENCE [LARGE SCALE GENOMIC DNA]</scope>
    <source>
        <strain evidence="9">JCM 17933</strain>
    </source>
</reference>
<sequence length="469" mass="48315">MEPQALRRSLSSRDLIVYGLLFIGPLAPVGVFGVLDAKSHGSVALVYLVATLAMAFTAVSYAQMSRQVPHAGSVYAYAGIGIGRPAGFAAGWLAMLDYLLIPAVGYLFCGIALHSLVPSVPAWVFTAVAFVSTTLLNLFGVRLAARVGFVVLLVEIVLLAVFVVAAVVVLIMDGPARPWTSPALGVGGITTAAVMGAVSVAVLSFLGFDAIASFAEENTGDERQVGRAVLFCLGVAGLLFVLQTYLAGLLMPVSPHHLAQAPAEQGTAFYTMTRTAVGVWMQRTFAVVKGIGPAFTAMAAVAAASRLLYGMARDRGLPKALAAVDERSQVPRAALLTTAAVSLVVSVWAARRADGLDVLVSIVNMGALAAFTLLNVSVVGYHVIRRGSRRWIPHLVVPVLGAAVCVWIMVSATTLAKIVAAGWLVVGAVVFAVGGRTGGRAGGRAGTSLSPAGRAAGGTETGAPSVPGR</sequence>
<name>A0ABP8QBQ8_9ACTN</name>
<evidence type="ECO:0000313" key="9">
    <source>
        <dbReference type="Proteomes" id="UP001500503"/>
    </source>
</evidence>
<comment type="caution">
    <text evidence="8">The sequence shown here is derived from an EMBL/GenBank/DDBJ whole genome shotgun (WGS) entry which is preliminary data.</text>
</comment>
<evidence type="ECO:0000259" key="7">
    <source>
        <dbReference type="Pfam" id="PF00324"/>
    </source>
</evidence>
<dbReference type="Pfam" id="PF00324">
    <property type="entry name" value="AA_permease"/>
    <property type="match status" value="1"/>
</dbReference>
<accession>A0ABP8QBQ8</accession>
<evidence type="ECO:0000256" key="6">
    <source>
        <dbReference type="SAM" id="Phobius"/>
    </source>
</evidence>
<feature type="transmembrane region" description="Helical" evidence="6">
    <location>
        <begin position="15"/>
        <end position="35"/>
    </location>
</feature>
<evidence type="ECO:0000313" key="8">
    <source>
        <dbReference type="EMBL" id="GAA4500713.1"/>
    </source>
</evidence>
<protein>
    <submittedName>
        <fullName evidence="8">APC family permease</fullName>
    </submittedName>
</protein>
<feature type="transmembrane region" description="Helical" evidence="6">
    <location>
        <begin position="42"/>
        <end position="62"/>
    </location>
</feature>
<feature type="transmembrane region" description="Helical" evidence="6">
    <location>
        <begin position="362"/>
        <end position="384"/>
    </location>
</feature>
<comment type="subcellular location">
    <subcellularLocation>
        <location evidence="1">Membrane</location>
        <topology evidence="1">Multi-pass membrane protein</topology>
    </subcellularLocation>
</comment>
<feature type="transmembrane region" description="Helical" evidence="6">
    <location>
        <begin position="147"/>
        <end position="172"/>
    </location>
</feature>
<dbReference type="InterPro" id="IPR004841">
    <property type="entry name" value="AA-permease/SLC12A_dom"/>
</dbReference>
<dbReference type="Proteomes" id="UP001500503">
    <property type="component" value="Unassembled WGS sequence"/>
</dbReference>
<feature type="transmembrane region" description="Helical" evidence="6">
    <location>
        <begin position="228"/>
        <end position="248"/>
    </location>
</feature>
<keyword evidence="3 6" id="KW-1133">Transmembrane helix</keyword>